<comment type="caution">
    <text evidence="2">The sequence shown here is derived from an EMBL/GenBank/DDBJ whole genome shotgun (WGS) entry which is preliminary data.</text>
</comment>
<dbReference type="Proteomes" id="UP000196074">
    <property type="component" value="Unassembled WGS sequence"/>
</dbReference>
<reference evidence="2" key="3">
    <citation type="journal article" date="2018" name="BMC Genomics">
        <title>Whole genome sequencing and function prediction of 133 gut anaerobes isolated from chicken caecum in pure cultures.</title>
        <authorList>
            <person name="Medvecky M."/>
            <person name="Cejkova D."/>
            <person name="Polansky O."/>
            <person name="Karasova D."/>
            <person name="Kubasova T."/>
            <person name="Cizek A."/>
            <person name="Rychlik I."/>
        </authorList>
    </citation>
    <scope>NUCLEOTIDE SEQUENCE</scope>
    <source>
        <strain evidence="2">An144</strain>
    </source>
</reference>
<dbReference type="EMBL" id="NFLC01000002">
    <property type="protein sequence ID" value="OUQ11590.1"/>
    <property type="molecule type" value="Genomic_DNA"/>
</dbReference>
<dbReference type="RefSeq" id="WP_047242217.1">
    <property type="nucleotide sequence ID" value="NZ_CP010060.1"/>
</dbReference>
<dbReference type="Proteomes" id="UP001290582">
    <property type="component" value="Unassembled WGS sequence"/>
</dbReference>
<name>A0A0H2QIW0_9ENTE</name>
<sequence>MSEKLEKLTVEEYNLYLKAAAKNLGYNYSLLYENITTEMARLIKLYSVEEIKKKKFSFWK</sequence>
<dbReference type="AlphaFoldDB" id="A0A0H2QIW0"/>
<evidence type="ECO:0000313" key="3">
    <source>
        <dbReference type="EMBL" id="OUZ18446.1"/>
    </source>
</evidence>
<reference evidence="4" key="1">
    <citation type="submission" date="2017-04" db="EMBL/GenBank/DDBJ databases">
        <title>Function of individual gut microbiota members based on whole genome sequencing of pure cultures obtained from chicken caecum.</title>
        <authorList>
            <person name="Medvecky M."/>
            <person name="Cejkova D."/>
            <person name="Polansky O."/>
            <person name="Karasova D."/>
            <person name="Kubasova T."/>
            <person name="Cizek A."/>
            <person name="Rychlik I."/>
        </authorList>
    </citation>
    <scope>NUCLEOTIDE SEQUENCE [LARGE SCALE GENOMIC DNA]</scope>
    <source>
        <strain evidence="4">An144</strain>
    </source>
</reference>
<evidence type="ECO:0000313" key="4">
    <source>
        <dbReference type="Proteomes" id="UP000196074"/>
    </source>
</evidence>
<accession>A0A0H2QIW0</accession>
<evidence type="ECO:0000313" key="2">
    <source>
        <dbReference type="EMBL" id="OUQ11590.1"/>
    </source>
</evidence>
<dbReference type="EMBL" id="NIBL01000001">
    <property type="protein sequence ID" value="OUZ18446.1"/>
    <property type="molecule type" value="Genomic_DNA"/>
</dbReference>
<dbReference type="EMBL" id="JAXOGL010000002">
    <property type="protein sequence ID" value="MDZ5596965.1"/>
    <property type="molecule type" value="Genomic_DNA"/>
</dbReference>
<organism evidence="2 4">
    <name type="scientific">Enterococcus cecorum</name>
    <dbReference type="NCBI Taxonomy" id="44008"/>
    <lineage>
        <taxon>Bacteria</taxon>
        <taxon>Bacillati</taxon>
        <taxon>Bacillota</taxon>
        <taxon>Bacilli</taxon>
        <taxon>Lactobacillales</taxon>
        <taxon>Enterococcaceae</taxon>
        <taxon>Enterococcus</taxon>
    </lineage>
</organism>
<proteinExistence type="predicted"/>
<dbReference type="Proteomes" id="UP000196503">
    <property type="component" value="Unassembled WGS sequence"/>
</dbReference>
<reference evidence="1" key="4">
    <citation type="submission" date="2023-12" db="EMBL/GenBank/DDBJ databases">
        <title>Molecular genomic analyses of Enterococcus cecorum from sepsis oubreaks in broilers.</title>
        <authorList>
            <person name="Rhoads D."/>
            <person name="Alrubaye A."/>
        </authorList>
    </citation>
    <scope>NUCLEOTIDE SEQUENCE</scope>
    <source>
        <strain evidence="1">1755</strain>
    </source>
</reference>
<evidence type="ECO:0000313" key="1">
    <source>
        <dbReference type="EMBL" id="MDZ5596965.1"/>
    </source>
</evidence>
<gene>
    <name evidence="3" type="ORF">A5869_000086</name>
    <name evidence="2" type="ORF">B5E88_01645</name>
    <name evidence="1" type="ORF">U1294_01815</name>
</gene>
<evidence type="ECO:0000313" key="5">
    <source>
        <dbReference type="Proteomes" id="UP000196503"/>
    </source>
</evidence>
<reference evidence="3 5" key="2">
    <citation type="submission" date="2017-05" db="EMBL/GenBank/DDBJ databases">
        <title>The Genome Sequence of Enterococcus faecium 2D5_DIV0622.</title>
        <authorList>
            <consortium name="The Broad Institute Genomics Platform"/>
            <consortium name="The Broad Institute Genomic Center for Infectious Diseases"/>
            <person name="Earl A."/>
            <person name="Manson A."/>
            <person name="Schwartman J."/>
            <person name="Gilmore M."/>
            <person name="Abouelleil A."/>
            <person name="Cao P."/>
            <person name="Chapman S."/>
            <person name="Cusick C."/>
            <person name="Shea T."/>
            <person name="Young S."/>
            <person name="Neafsey D."/>
            <person name="Nusbaum C."/>
            <person name="Birren B."/>
        </authorList>
    </citation>
    <scope>NUCLEOTIDE SEQUENCE [LARGE SCALE GENOMIC DNA]</scope>
    <source>
        <strain evidence="3 5">2D5_DIV0622</strain>
    </source>
</reference>
<protein>
    <submittedName>
        <fullName evidence="2">Uncharacterized protein</fullName>
    </submittedName>
</protein>